<keyword evidence="4" id="KW-1185">Reference proteome</keyword>
<dbReference type="Pfam" id="PF07907">
    <property type="entry name" value="YibE_F"/>
    <property type="match status" value="1"/>
</dbReference>
<feature type="transmembrane region" description="Helical" evidence="2">
    <location>
        <begin position="414"/>
        <end position="436"/>
    </location>
</feature>
<dbReference type="InterPro" id="IPR012507">
    <property type="entry name" value="YibE_F"/>
</dbReference>
<dbReference type="Proteomes" id="UP000199086">
    <property type="component" value="Unassembled WGS sequence"/>
</dbReference>
<feature type="transmembrane region" description="Helical" evidence="2">
    <location>
        <begin position="314"/>
        <end position="332"/>
    </location>
</feature>
<feature type="transmembrane region" description="Helical" evidence="2">
    <location>
        <begin position="217"/>
        <end position="237"/>
    </location>
</feature>
<dbReference type="PANTHER" id="PTHR41771">
    <property type="entry name" value="MEMBRANE PROTEIN-RELATED"/>
    <property type="match status" value="1"/>
</dbReference>
<reference evidence="3 4" key="1">
    <citation type="submission" date="2016-06" db="EMBL/GenBank/DDBJ databases">
        <authorList>
            <person name="Olsen C.W."/>
            <person name="Carey S."/>
            <person name="Hinshaw L."/>
            <person name="Karasin A.I."/>
        </authorList>
    </citation>
    <scope>NUCLEOTIDE SEQUENCE [LARGE SCALE GENOMIC DNA]</scope>
    <source>
        <strain evidence="3 4">LZ-22</strain>
    </source>
</reference>
<feature type="region of interest" description="Disordered" evidence="1">
    <location>
        <begin position="1"/>
        <end position="27"/>
    </location>
</feature>
<keyword evidence="2" id="KW-1133">Transmembrane helix</keyword>
<dbReference type="AlphaFoldDB" id="A0A1G6HMV3"/>
<evidence type="ECO:0000313" key="3">
    <source>
        <dbReference type="EMBL" id="SDB95561.1"/>
    </source>
</evidence>
<organism evidence="3 4">
    <name type="scientific">Raineyella antarctica</name>
    <dbReference type="NCBI Taxonomy" id="1577474"/>
    <lineage>
        <taxon>Bacteria</taxon>
        <taxon>Bacillati</taxon>
        <taxon>Actinomycetota</taxon>
        <taxon>Actinomycetes</taxon>
        <taxon>Propionibacteriales</taxon>
        <taxon>Propionibacteriaceae</taxon>
        <taxon>Raineyella</taxon>
    </lineage>
</organism>
<sequence>MAERVDRTRLSGVDVPLPGERHGSVVSSCPHHEGDQAVIVSHSHSHTHSEPSTVEGRLRQRRASQILIVILVPLAIWTLVGLVLLWPTNTSQHIQKDVAQFSVPGMTMPKGEVMAVNEISCAGLEGSTSSAAQTCAALTVQLLEGEDKGKDVQVNTTSAIFKSGVQPGQRVVVYRVPTLNGQANYQFADFARTGPVVFFAIAFLLVTVAVARRRGLLSVIGLAWAAFIMVAFIFPALISGSNAILVTLIGASAIMFVALYFTHGFNTRTTTALLGTLFGLVLAAVLSYVALSWGHLTGVASEEDYTLSAAAPDMKLTAVVLSGMIIAALGGLNDVTITQASAVWELADDPRRTGPQIFRQAMRIGRDHIASTVYTIVFATAGASMSVLLLLAMYDRPLYSTIMTEQFAVEILRTLVGAIGLTLAMPLTTGIGALLVSRRGTPSEELDSGKVYALNTSDELVDVDDYHPRPEGSLSTD</sequence>
<feature type="transmembrane region" description="Helical" evidence="2">
    <location>
        <begin position="243"/>
        <end position="261"/>
    </location>
</feature>
<dbReference type="PANTHER" id="PTHR41771:SF1">
    <property type="entry name" value="MEMBRANE PROTEIN"/>
    <property type="match status" value="1"/>
</dbReference>
<gene>
    <name evidence="3" type="ORF">GA0111570_111100</name>
</gene>
<dbReference type="STRING" id="1577474.GA0111570_111100"/>
<feature type="transmembrane region" description="Helical" evidence="2">
    <location>
        <begin position="273"/>
        <end position="294"/>
    </location>
</feature>
<evidence type="ECO:0000256" key="2">
    <source>
        <dbReference type="SAM" id="Phobius"/>
    </source>
</evidence>
<evidence type="ECO:0000256" key="1">
    <source>
        <dbReference type="SAM" id="MobiDB-lite"/>
    </source>
</evidence>
<protein>
    <submittedName>
        <fullName evidence="3">Uncharacterized membrane protein</fullName>
    </submittedName>
</protein>
<keyword evidence="2" id="KW-0812">Transmembrane</keyword>
<proteinExistence type="predicted"/>
<keyword evidence="2" id="KW-0472">Membrane</keyword>
<feature type="transmembrane region" description="Helical" evidence="2">
    <location>
        <begin position="190"/>
        <end position="210"/>
    </location>
</feature>
<feature type="transmembrane region" description="Helical" evidence="2">
    <location>
        <begin position="66"/>
        <end position="86"/>
    </location>
</feature>
<evidence type="ECO:0000313" key="4">
    <source>
        <dbReference type="Proteomes" id="UP000199086"/>
    </source>
</evidence>
<accession>A0A1G6HMV3</accession>
<name>A0A1G6HMV3_9ACTN</name>
<feature type="transmembrane region" description="Helical" evidence="2">
    <location>
        <begin position="369"/>
        <end position="394"/>
    </location>
</feature>
<dbReference type="EMBL" id="FMYF01000011">
    <property type="protein sequence ID" value="SDB95561.1"/>
    <property type="molecule type" value="Genomic_DNA"/>
</dbReference>